<dbReference type="Pfam" id="PF14198">
    <property type="entry name" value="TnpV"/>
    <property type="match status" value="1"/>
</dbReference>
<dbReference type="Proteomes" id="UP001451571">
    <property type="component" value="Chromosome"/>
</dbReference>
<reference evidence="1 2" key="1">
    <citation type="submission" date="2024-02" db="EMBL/GenBank/DDBJ databases">
        <title>Bacterial strain from lacustrine sediment.</title>
        <authorList>
            <person name="Petit C."/>
            <person name="Fadhlaoui K."/>
        </authorList>
    </citation>
    <scope>NUCLEOTIDE SEQUENCE [LARGE SCALE GENOMIC DNA]</scope>
    <source>
        <strain evidence="1 2">IPX-CK</strain>
    </source>
</reference>
<protein>
    <submittedName>
        <fullName evidence="1">TnpV protein</fullName>
    </submittedName>
</protein>
<name>A0ABZ3ESC3_9FIRM</name>
<evidence type="ECO:0000313" key="1">
    <source>
        <dbReference type="EMBL" id="XAH72298.1"/>
    </source>
</evidence>
<sequence length="118" mass="13876">MNMKLKYEENGDYLIPQIMLDEQPEGTLTKYGLLRKNYLKENKKGIYTGLLLNGNLMSHLLTLQEQAEERMELLTEQMKVREGVTEQLKATDQMLWVQKMNNIRHSAEEIVLTELIYN</sequence>
<proteinExistence type="predicted"/>
<dbReference type="EMBL" id="CP146256">
    <property type="protein sequence ID" value="XAH72298.1"/>
    <property type="molecule type" value="Genomic_DNA"/>
</dbReference>
<gene>
    <name evidence="1" type="ORF">V6984_12235</name>
</gene>
<keyword evidence="2" id="KW-1185">Reference proteome</keyword>
<organism evidence="1 2">
    <name type="scientific">Kineothrix sedimenti</name>
    <dbReference type="NCBI Taxonomy" id="3123317"/>
    <lineage>
        <taxon>Bacteria</taxon>
        <taxon>Bacillati</taxon>
        <taxon>Bacillota</taxon>
        <taxon>Clostridia</taxon>
        <taxon>Lachnospirales</taxon>
        <taxon>Lachnospiraceae</taxon>
        <taxon>Kineothrix</taxon>
    </lineage>
</organism>
<evidence type="ECO:0000313" key="2">
    <source>
        <dbReference type="Proteomes" id="UP001451571"/>
    </source>
</evidence>
<dbReference type="InterPro" id="IPR026989">
    <property type="entry name" value="TnpV"/>
</dbReference>
<accession>A0ABZ3ESC3</accession>